<dbReference type="Pfam" id="PF18267">
    <property type="entry name" value="Rubredoxin_C"/>
    <property type="match status" value="1"/>
</dbReference>
<keyword evidence="3" id="KW-0274">FAD</keyword>
<gene>
    <name evidence="6" type="ORF">UV11_C0048G0002</name>
</gene>
<dbReference type="InterPro" id="IPR023753">
    <property type="entry name" value="FAD/NAD-binding_dom"/>
</dbReference>
<evidence type="ECO:0000313" key="6">
    <source>
        <dbReference type="EMBL" id="KKS45490.1"/>
    </source>
</evidence>
<feature type="domain" description="NADH-rubredoxin oxidoreductase C-terminal" evidence="5">
    <location>
        <begin position="343"/>
        <end position="397"/>
    </location>
</feature>
<accession>A0A0G0Z9V1</accession>
<comment type="cofactor">
    <cofactor evidence="1">
        <name>FAD</name>
        <dbReference type="ChEBI" id="CHEBI:57692"/>
    </cofactor>
</comment>
<dbReference type="GO" id="GO:0016491">
    <property type="term" value="F:oxidoreductase activity"/>
    <property type="evidence" value="ECO:0007669"/>
    <property type="project" value="InterPro"/>
</dbReference>
<dbReference type="PANTHER" id="PTHR43429">
    <property type="entry name" value="PYRIDINE NUCLEOTIDE-DISULFIDE OXIDOREDUCTASE DOMAIN-CONTAINING"/>
    <property type="match status" value="1"/>
</dbReference>
<dbReference type="AlphaFoldDB" id="A0A0G0Z9V1"/>
<dbReference type="EMBL" id="LCDF01000048">
    <property type="protein sequence ID" value="KKS45490.1"/>
    <property type="molecule type" value="Genomic_DNA"/>
</dbReference>
<dbReference type="InterPro" id="IPR016156">
    <property type="entry name" value="FAD/NAD-linked_Rdtase_dimer_sf"/>
</dbReference>
<dbReference type="SUPFAM" id="SSF51905">
    <property type="entry name" value="FAD/NAD(P)-binding domain"/>
    <property type="match status" value="2"/>
</dbReference>
<dbReference type="PRINTS" id="PR00368">
    <property type="entry name" value="FADPNR"/>
</dbReference>
<evidence type="ECO:0000259" key="4">
    <source>
        <dbReference type="Pfam" id="PF07992"/>
    </source>
</evidence>
<reference evidence="6 7" key="1">
    <citation type="journal article" date="2015" name="Nature">
        <title>rRNA introns, odd ribosomes, and small enigmatic genomes across a large radiation of phyla.</title>
        <authorList>
            <person name="Brown C.T."/>
            <person name="Hug L.A."/>
            <person name="Thomas B.C."/>
            <person name="Sharon I."/>
            <person name="Castelle C.J."/>
            <person name="Singh A."/>
            <person name="Wilkins M.J."/>
            <person name="Williams K.H."/>
            <person name="Banfield J.F."/>
        </authorList>
    </citation>
    <scope>NUCLEOTIDE SEQUENCE [LARGE SCALE GENOMIC DNA]</scope>
</reference>
<dbReference type="InterPro" id="IPR041575">
    <property type="entry name" value="Rubredoxin_C"/>
</dbReference>
<evidence type="ECO:0000256" key="1">
    <source>
        <dbReference type="ARBA" id="ARBA00001974"/>
    </source>
</evidence>
<dbReference type="Gene3D" id="3.30.390.30">
    <property type="match status" value="1"/>
</dbReference>
<feature type="domain" description="FAD/NAD(P)-binding" evidence="4">
    <location>
        <begin position="4"/>
        <end position="304"/>
    </location>
</feature>
<dbReference type="InterPro" id="IPR050260">
    <property type="entry name" value="FAD-bd_OxRdtase"/>
</dbReference>
<dbReference type="InterPro" id="IPR036188">
    <property type="entry name" value="FAD/NAD-bd_sf"/>
</dbReference>
<proteinExistence type="predicted"/>
<organism evidence="6 7">
    <name type="scientific">Candidatus Giovannonibacteria bacterium GW2011_GWF2_42_19</name>
    <dbReference type="NCBI Taxonomy" id="1618659"/>
    <lineage>
        <taxon>Bacteria</taxon>
        <taxon>Candidatus Giovannoniibacteriota</taxon>
    </lineage>
</organism>
<protein>
    <submittedName>
        <fullName evidence="6">Ferredoxin-NAD(+) reductase</fullName>
    </submittedName>
</protein>
<dbReference type="Gene3D" id="3.50.50.60">
    <property type="entry name" value="FAD/NAD(P)-binding domain"/>
    <property type="match status" value="2"/>
</dbReference>
<keyword evidence="2" id="KW-0285">Flavoprotein</keyword>
<name>A0A0G0Z9V1_9BACT</name>
<dbReference type="PANTHER" id="PTHR43429:SF3">
    <property type="entry name" value="NITRITE REDUCTASE [NAD(P)H]"/>
    <property type="match status" value="1"/>
</dbReference>
<evidence type="ECO:0000259" key="5">
    <source>
        <dbReference type="Pfam" id="PF18267"/>
    </source>
</evidence>
<dbReference type="Pfam" id="PF07992">
    <property type="entry name" value="Pyr_redox_2"/>
    <property type="match status" value="1"/>
</dbReference>
<evidence type="ECO:0000313" key="7">
    <source>
        <dbReference type="Proteomes" id="UP000034036"/>
    </source>
</evidence>
<evidence type="ECO:0000256" key="2">
    <source>
        <dbReference type="ARBA" id="ARBA00022630"/>
    </source>
</evidence>
<dbReference type="PRINTS" id="PR00411">
    <property type="entry name" value="PNDRDTASEI"/>
</dbReference>
<dbReference type="STRING" id="1618659.UV11_C0048G0002"/>
<sequence>MHRYDYIIIGGGIAGTTAAETIRKADSNARIAILEEEKHVLYSRVFLPKYCRNEITREKVMLRSLGDYEKERLDLYTYEKAESIDFVKREVKALSGNIFSYGKLLIASGGSVRASDFEKEFADKIFRLQTLEDAERIRDLVLRNKVNKVLIVGGGFIALEFAGIFLKFEIETSLVIKSKYFWEDYISEAGGVDIAEIFKKKHIEYFTDDEIFKIERTEESGIVVITRNRKKIYADVIALAIGITRNIELGRRVLNIGEGIKVDENLKVKTLPGMEEAGREVYAAGDVIEYFDAFSGKERIIGNWNHSFLTGHIAGTNMAGGSLKFHSTASYSIKSLDQVFTFLGDTDKKWADETIVRRLPLENKYTELFIKNGKLIGAVLINTFQLKPLLTKWIEEGRDLAQIKSALADSDSNLEIL</sequence>
<evidence type="ECO:0000256" key="3">
    <source>
        <dbReference type="ARBA" id="ARBA00022827"/>
    </source>
</evidence>
<comment type="caution">
    <text evidence="6">The sequence shown here is derived from an EMBL/GenBank/DDBJ whole genome shotgun (WGS) entry which is preliminary data.</text>
</comment>
<dbReference type="Proteomes" id="UP000034036">
    <property type="component" value="Unassembled WGS sequence"/>
</dbReference>